<dbReference type="EMBL" id="OD010434">
    <property type="protein sequence ID" value="CAD7416099.1"/>
    <property type="molecule type" value="Genomic_DNA"/>
</dbReference>
<sequence length="471" mass="51398">MCRQSKLICGAVLGGRMEEFTHILQHLKTENEWKSEDDIIIKQNEFDTDTKDDMDTTIKSEPDNYKCLPVKKEHLLDAFPTISEEIKVETNTQEDVDVAIKFEPDSCKSCHLKLERLSDNFITIRTKFKFFGLGYLVLYACVGAASVSRSLLSRPGVLVVAGSVESVAGSTAVDVRKHQGNLNLPHLPVQAKGGSKCWEHGGTRARKTCKEKECSKQALGGGRCTKHGGTQNRKLCKEEGCSKQAKGGGKCIKHGGTRAIKKCKEEGCPEKALGGGKCVKHGGTQKRKTCNEESCSKQAKVGGKCIKHGGNQNMKTCNEERCSKQAKVGGKCIKHGGSQNRKTCKEEGCSKHAKIGGKCMKHGGIQNKKTCKEEQCSKQALGGAGKSAPCMYPPRTSPQNTLHRSSWRENLNEDTKCHVTLFAYPRVDDAAQALKLGGTSDKCYHVCLPNPSQSSSRRCAQASMRGPFLTS</sequence>
<proteinExistence type="predicted"/>
<evidence type="ECO:0000256" key="1">
    <source>
        <dbReference type="SAM" id="MobiDB-lite"/>
    </source>
</evidence>
<evidence type="ECO:0000313" key="2">
    <source>
        <dbReference type="EMBL" id="CAD7416099.1"/>
    </source>
</evidence>
<name>A0A7R9HBK1_TIMPO</name>
<gene>
    <name evidence="2" type="ORF">TPSB3V08_LOCUS10799</name>
</gene>
<dbReference type="PANTHER" id="PTHR31827:SF1">
    <property type="entry name" value="EMB|CAB89363.1"/>
    <property type="match status" value="1"/>
</dbReference>
<organism evidence="2">
    <name type="scientific">Timema poppense</name>
    <name type="common">Walking stick</name>
    <dbReference type="NCBI Taxonomy" id="170557"/>
    <lineage>
        <taxon>Eukaryota</taxon>
        <taxon>Metazoa</taxon>
        <taxon>Ecdysozoa</taxon>
        <taxon>Arthropoda</taxon>
        <taxon>Hexapoda</taxon>
        <taxon>Insecta</taxon>
        <taxon>Pterygota</taxon>
        <taxon>Neoptera</taxon>
        <taxon>Polyneoptera</taxon>
        <taxon>Phasmatodea</taxon>
        <taxon>Timematodea</taxon>
        <taxon>Timematoidea</taxon>
        <taxon>Timematidae</taxon>
        <taxon>Timema</taxon>
    </lineage>
</organism>
<accession>A0A7R9HBK1</accession>
<reference evidence="2" key="1">
    <citation type="submission" date="2020-11" db="EMBL/GenBank/DDBJ databases">
        <authorList>
            <person name="Tran Van P."/>
        </authorList>
    </citation>
    <scope>NUCLEOTIDE SEQUENCE</scope>
</reference>
<dbReference type="PANTHER" id="PTHR31827">
    <property type="entry name" value="EMB|CAB89363.1"/>
    <property type="match status" value="1"/>
</dbReference>
<dbReference type="AlphaFoldDB" id="A0A7R9HBK1"/>
<protein>
    <submittedName>
        <fullName evidence="2">Uncharacterized protein</fullName>
    </submittedName>
</protein>
<feature type="region of interest" description="Disordered" evidence="1">
    <location>
        <begin position="451"/>
        <end position="471"/>
    </location>
</feature>
<feature type="compositionally biased region" description="Low complexity" evidence="1">
    <location>
        <begin position="452"/>
        <end position="463"/>
    </location>
</feature>